<dbReference type="Proteomes" id="UP000604825">
    <property type="component" value="Unassembled WGS sequence"/>
</dbReference>
<evidence type="ECO:0000256" key="4">
    <source>
        <dbReference type="RuleBase" id="RU003718"/>
    </source>
</evidence>
<dbReference type="OrthoDB" id="5835829at2759"/>
<dbReference type="EMBL" id="CAJGYO010000003">
    <property type="protein sequence ID" value="CAD6217044.1"/>
    <property type="molecule type" value="Genomic_DNA"/>
</dbReference>
<evidence type="ECO:0000313" key="8">
    <source>
        <dbReference type="Proteomes" id="UP000604825"/>
    </source>
</evidence>
<dbReference type="InterPro" id="IPR035595">
    <property type="entry name" value="UDP_glycos_trans_CS"/>
</dbReference>
<dbReference type="PANTHER" id="PTHR11926:SF970">
    <property type="entry name" value="GLYCOSYLTRANSFERASE"/>
    <property type="match status" value="1"/>
</dbReference>
<dbReference type="AlphaFoldDB" id="A0A811MWE9"/>
<accession>A0A811MWE9</accession>
<keyword evidence="8" id="KW-1185">Reference proteome</keyword>
<evidence type="ECO:0000256" key="3">
    <source>
        <dbReference type="ARBA" id="ARBA00022679"/>
    </source>
</evidence>
<protein>
    <recommendedName>
        <fullName evidence="5">Glycosyltransferase</fullName>
        <ecNumber evidence="5">2.4.1.-</ecNumber>
    </recommendedName>
</protein>
<dbReference type="Pfam" id="PF26168">
    <property type="entry name" value="Glyco_transf_N"/>
    <property type="match status" value="1"/>
</dbReference>
<dbReference type="FunFam" id="3.40.50.2000:FF:000065">
    <property type="entry name" value="Glycosyltransferase"/>
    <property type="match status" value="1"/>
</dbReference>
<name>A0A811MWE9_9POAL</name>
<evidence type="ECO:0000313" key="7">
    <source>
        <dbReference type="EMBL" id="CAD6217044.1"/>
    </source>
</evidence>
<dbReference type="InterPro" id="IPR002213">
    <property type="entry name" value="UDP_glucos_trans"/>
</dbReference>
<evidence type="ECO:0000259" key="6">
    <source>
        <dbReference type="Pfam" id="PF26168"/>
    </source>
</evidence>
<dbReference type="SUPFAM" id="SSF53756">
    <property type="entry name" value="UDP-Glycosyltransferase/glycogen phosphorylase"/>
    <property type="match status" value="1"/>
</dbReference>
<dbReference type="PROSITE" id="PS00375">
    <property type="entry name" value="UDPGT"/>
    <property type="match status" value="1"/>
</dbReference>
<feature type="domain" description="Glycosyltransferase N-terminal" evidence="6">
    <location>
        <begin position="15"/>
        <end position="140"/>
    </location>
</feature>
<dbReference type="GO" id="GO:0080043">
    <property type="term" value="F:quercetin 3-O-glucosyltransferase activity"/>
    <property type="evidence" value="ECO:0007669"/>
    <property type="project" value="TreeGrafter"/>
</dbReference>
<proteinExistence type="inferred from homology"/>
<keyword evidence="3 4" id="KW-0808">Transferase</keyword>
<sequence>MASSEPQPANKQPHVLLIPYPAQGHVNPFLKLAKALHARGFHVTFVHTEYNHGRLLRARGAGAFDAGAEGFRFETIPDGLPPSDLDATQDIWALCEATRRTGPAAVRGLVERLNRTDGVPPVSCVVADGAMGYVVHVAKEMSLPAYLFFTHSGCGFVAYLNFDQLVKRGYVPFKDETFFTNGYLDTPVDWIADMLPGARLRDLPTFIRTTDPDDTMLTIIIKQCELDSPVADGILLNTFDDLERCSLDAIRARLPNTFTVGPLGPEVSPPSYLPSLTSSLWRDDDRCAAWLDGHGAEEDSKGSVVYVNFGSITVVTGEQMDEFAWGLAAAGCPFLWVVRPDTVRDAGGWALPKGFAEAVAGRGLTVGWCDQEAVLEHRATGGFLSHCGWNSTLESLRAGVPLLCWPFFSEQVTNCRYACEEWGVGLEMPREAGRREVEAAVRELMGAQGRGGTARRRAAEWKEKARAAVAPGGSSRVNLDRFIQEIARAKC</sequence>
<evidence type="ECO:0000256" key="5">
    <source>
        <dbReference type="RuleBase" id="RU362057"/>
    </source>
</evidence>
<dbReference type="FunFam" id="3.40.50.2000:FF:000056">
    <property type="entry name" value="Glycosyltransferase"/>
    <property type="match status" value="1"/>
</dbReference>
<gene>
    <name evidence="7" type="ORF">NCGR_LOCUS11192</name>
</gene>
<dbReference type="Gene3D" id="3.40.50.2000">
    <property type="entry name" value="Glycogen Phosphorylase B"/>
    <property type="match status" value="2"/>
</dbReference>
<dbReference type="CDD" id="cd03784">
    <property type="entry name" value="GT1_Gtf-like"/>
    <property type="match status" value="1"/>
</dbReference>
<dbReference type="Pfam" id="PF00201">
    <property type="entry name" value="UDPGT"/>
    <property type="match status" value="1"/>
</dbReference>
<dbReference type="InterPro" id="IPR058980">
    <property type="entry name" value="Glyco_transf_N"/>
</dbReference>
<evidence type="ECO:0000256" key="2">
    <source>
        <dbReference type="ARBA" id="ARBA00022676"/>
    </source>
</evidence>
<reference evidence="7" key="1">
    <citation type="submission" date="2020-10" db="EMBL/GenBank/DDBJ databases">
        <authorList>
            <person name="Han B."/>
            <person name="Lu T."/>
            <person name="Zhao Q."/>
            <person name="Huang X."/>
            <person name="Zhao Y."/>
        </authorList>
    </citation>
    <scope>NUCLEOTIDE SEQUENCE</scope>
</reference>
<comment type="caution">
    <text evidence="7">The sequence shown here is derived from an EMBL/GenBank/DDBJ whole genome shotgun (WGS) entry which is preliminary data.</text>
</comment>
<dbReference type="GO" id="GO:0080044">
    <property type="term" value="F:quercetin 7-O-glucosyltransferase activity"/>
    <property type="evidence" value="ECO:0007669"/>
    <property type="project" value="TreeGrafter"/>
</dbReference>
<dbReference type="EC" id="2.4.1.-" evidence="5"/>
<organism evidence="7 8">
    <name type="scientific">Miscanthus lutarioriparius</name>
    <dbReference type="NCBI Taxonomy" id="422564"/>
    <lineage>
        <taxon>Eukaryota</taxon>
        <taxon>Viridiplantae</taxon>
        <taxon>Streptophyta</taxon>
        <taxon>Embryophyta</taxon>
        <taxon>Tracheophyta</taxon>
        <taxon>Spermatophyta</taxon>
        <taxon>Magnoliopsida</taxon>
        <taxon>Liliopsida</taxon>
        <taxon>Poales</taxon>
        <taxon>Poaceae</taxon>
        <taxon>PACMAD clade</taxon>
        <taxon>Panicoideae</taxon>
        <taxon>Andropogonodae</taxon>
        <taxon>Andropogoneae</taxon>
        <taxon>Saccharinae</taxon>
        <taxon>Miscanthus</taxon>
    </lineage>
</organism>
<evidence type="ECO:0000256" key="1">
    <source>
        <dbReference type="ARBA" id="ARBA00009995"/>
    </source>
</evidence>
<keyword evidence="2 4" id="KW-0328">Glycosyltransferase</keyword>
<dbReference type="PANTHER" id="PTHR11926">
    <property type="entry name" value="GLUCOSYL/GLUCURONOSYL TRANSFERASES"/>
    <property type="match status" value="1"/>
</dbReference>
<comment type="similarity">
    <text evidence="1 4">Belongs to the UDP-glycosyltransferase family.</text>
</comment>